<keyword evidence="1" id="KW-1133">Transmembrane helix</keyword>
<dbReference type="Proteomes" id="UP000199036">
    <property type="component" value="Unassembled WGS sequence"/>
</dbReference>
<dbReference type="InterPro" id="IPR000639">
    <property type="entry name" value="Epox_hydrolase-like"/>
</dbReference>
<feature type="domain" description="AB hydrolase-1" evidence="2">
    <location>
        <begin position="46"/>
        <end position="270"/>
    </location>
</feature>
<dbReference type="AlphaFoldDB" id="A0A1I4W9A9"/>
<dbReference type="InterPro" id="IPR050266">
    <property type="entry name" value="AB_hydrolase_sf"/>
</dbReference>
<dbReference type="PANTHER" id="PTHR43798">
    <property type="entry name" value="MONOACYLGLYCEROL LIPASE"/>
    <property type="match status" value="1"/>
</dbReference>
<reference evidence="4" key="1">
    <citation type="submission" date="2016-10" db="EMBL/GenBank/DDBJ databases">
        <authorList>
            <person name="Varghese N."/>
            <person name="Submissions S."/>
        </authorList>
    </citation>
    <scope>NUCLEOTIDE SEQUENCE [LARGE SCALE GENOMIC DNA]</scope>
    <source>
        <strain evidence="4">DS-12</strain>
    </source>
</reference>
<organism evidence="3 4">
    <name type="scientific">Paenimyroides ummariense</name>
    <dbReference type="NCBI Taxonomy" id="913024"/>
    <lineage>
        <taxon>Bacteria</taxon>
        <taxon>Pseudomonadati</taxon>
        <taxon>Bacteroidota</taxon>
        <taxon>Flavobacteriia</taxon>
        <taxon>Flavobacteriales</taxon>
        <taxon>Flavobacteriaceae</taxon>
        <taxon>Paenimyroides</taxon>
    </lineage>
</organism>
<protein>
    <submittedName>
        <fullName evidence="3">Pimeloyl-ACP methyl ester carboxylesterase</fullName>
    </submittedName>
</protein>
<dbReference type="Gene3D" id="3.40.50.1820">
    <property type="entry name" value="alpha/beta hydrolase"/>
    <property type="match status" value="1"/>
</dbReference>
<dbReference type="EMBL" id="FOVI01000001">
    <property type="protein sequence ID" value="SFN10035.1"/>
    <property type="molecule type" value="Genomic_DNA"/>
</dbReference>
<keyword evidence="1" id="KW-0812">Transmembrane</keyword>
<feature type="transmembrane region" description="Helical" evidence="1">
    <location>
        <begin position="6"/>
        <end position="23"/>
    </location>
</feature>
<evidence type="ECO:0000256" key="1">
    <source>
        <dbReference type="SAM" id="Phobius"/>
    </source>
</evidence>
<dbReference type="PRINTS" id="PR00111">
    <property type="entry name" value="ABHYDROLASE"/>
</dbReference>
<sequence length="287" mass="32368">MQKYNLVANNIIFNFLVFFTIFTQKRLNTFTYKNTAINYGDSGKGNTVLLIHGFLEDASMWVDLTLNLNKRYRVIAVDLLGHGKSDCYGYVHTMEDQADMLFALISELRLRKVSLIGHSMGGYIALAFAELYPDNVRSLILLNSSAQPDSDERKINRDRAIDVVKKNSTAFIRMATQNLFDKEAHNLYADKIETFTQQALKTPLQGIIAALEGMKIRIDREALLHFSPYPKLVIASENDTIIPLEDIKNQVEGAEVTFEIIPGGHVSTIEQDSKIASIITSFLKKNN</sequence>
<keyword evidence="4" id="KW-1185">Reference proteome</keyword>
<accession>A0A1I4W9A9</accession>
<evidence type="ECO:0000259" key="2">
    <source>
        <dbReference type="Pfam" id="PF00561"/>
    </source>
</evidence>
<dbReference type="PRINTS" id="PR00412">
    <property type="entry name" value="EPOXHYDRLASE"/>
</dbReference>
<proteinExistence type="predicted"/>
<dbReference type="STRING" id="913024.SAMN05421741_101122"/>
<dbReference type="InterPro" id="IPR000073">
    <property type="entry name" value="AB_hydrolase_1"/>
</dbReference>
<name>A0A1I4W9A9_9FLAO</name>
<dbReference type="GO" id="GO:0003824">
    <property type="term" value="F:catalytic activity"/>
    <property type="evidence" value="ECO:0007669"/>
    <property type="project" value="InterPro"/>
</dbReference>
<dbReference type="InterPro" id="IPR029058">
    <property type="entry name" value="AB_hydrolase_fold"/>
</dbReference>
<dbReference type="SUPFAM" id="SSF53474">
    <property type="entry name" value="alpha/beta-Hydrolases"/>
    <property type="match status" value="1"/>
</dbReference>
<gene>
    <name evidence="3" type="ORF">SAMN05421741_101122</name>
</gene>
<evidence type="ECO:0000313" key="3">
    <source>
        <dbReference type="EMBL" id="SFN10035.1"/>
    </source>
</evidence>
<evidence type="ECO:0000313" key="4">
    <source>
        <dbReference type="Proteomes" id="UP000199036"/>
    </source>
</evidence>
<keyword evidence="1" id="KW-0472">Membrane</keyword>
<dbReference type="Pfam" id="PF00561">
    <property type="entry name" value="Abhydrolase_1"/>
    <property type="match status" value="1"/>
</dbReference>